<evidence type="ECO:0000313" key="2">
    <source>
        <dbReference type="Proteomes" id="UP000813384"/>
    </source>
</evidence>
<organism evidence="1 2">
    <name type="scientific">Enterococcus aquimarinus</name>
    <dbReference type="NCBI Taxonomy" id="328396"/>
    <lineage>
        <taxon>Bacteria</taxon>
        <taxon>Bacillati</taxon>
        <taxon>Bacillota</taxon>
        <taxon>Bacilli</taxon>
        <taxon>Lactobacillales</taxon>
        <taxon>Enterococcaceae</taxon>
        <taxon>Enterococcus</taxon>
    </lineage>
</organism>
<reference evidence="1" key="2">
    <citation type="submission" date="2021-11" db="EMBL/GenBank/DDBJ databases">
        <authorList>
            <person name="Gilroy R."/>
        </authorList>
    </citation>
    <scope>NUCLEOTIDE SEQUENCE</scope>
    <source>
        <strain evidence="1">150</strain>
    </source>
</reference>
<dbReference type="AlphaFoldDB" id="A0A9E3ZUJ0"/>
<proteinExistence type="predicted"/>
<accession>A0A9E3ZUJ0</accession>
<gene>
    <name evidence="1" type="ORF">K8V42_06255</name>
</gene>
<dbReference type="EMBL" id="JAJJVO010000094">
    <property type="protein sequence ID" value="MCC9273876.1"/>
    <property type="molecule type" value="Genomic_DNA"/>
</dbReference>
<name>A0A9E3ZUJ0_9ENTE</name>
<evidence type="ECO:0000313" key="1">
    <source>
        <dbReference type="EMBL" id="MCC9273876.1"/>
    </source>
</evidence>
<comment type="caution">
    <text evidence="1">The sequence shown here is derived from an EMBL/GenBank/DDBJ whole genome shotgun (WGS) entry which is preliminary data.</text>
</comment>
<dbReference type="Proteomes" id="UP000813384">
    <property type="component" value="Unassembled WGS sequence"/>
</dbReference>
<sequence length="82" mass="9502">MESNIKLFLEDLRYKHEAWQRGMMELIKHYAVKGNDPLISKISGRKEVISDMINSLKCAGLLTEHEAKEQAKLFDVEIRAEI</sequence>
<reference evidence="1" key="1">
    <citation type="journal article" date="2021" name="PeerJ">
        <title>Extensive microbial diversity within the chicken gut microbiome revealed by metagenomics and culture.</title>
        <authorList>
            <person name="Gilroy R."/>
            <person name="Ravi A."/>
            <person name="Getino M."/>
            <person name="Pursley I."/>
            <person name="Horton D.L."/>
            <person name="Alikhan N.F."/>
            <person name="Baker D."/>
            <person name="Gharbi K."/>
            <person name="Hall N."/>
            <person name="Watson M."/>
            <person name="Adriaenssens E.M."/>
            <person name="Foster-Nyarko E."/>
            <person name="Jarju S."/>
            <person name="Secka A."/>
            <person name="Antonio M."/>
            <person name="Oren A."/>
            <person name="Chaudhuri R.R."/>
            <person name="La Ragione R."/>
            <person name="Hildebrand F."/>
            <person name="Pallen M.J."/>
        </authorList>
    </citation>
    <scope>NUCLEOTIDE SEQUENCE</scope>
    <source>
        <strain evidence="1">150</strain>
    </source>
</reference>
<protein>
    <submittedName>
        <fullName evidence="1">Uncharacterized protein</fullName>
    </submittedName>
</protein>